<dbReference type="Proteomes" id="UP000027439">
    <property type="component" value="Unassembled WGS sequence"/>
</dbReference>
<accession>A0A069P3R1</accession>
<organism evidence="1 2">
    <name type="scientific">Caballeronia grimmiae</name>
    <dbReference type="NCBI Taxonomy" id="1071679"/>
    <lineage>
        <taxon>Bacteria</taxon>
        <taxon>Pseudomonadati</taxon>
        <taxon>Pseudomonadota</taxon>
        <taxon>Betaproteobacteria</taxon>
        <taxon>Burkholderiales</taxon>
        <taxon>Burkholderiaceae</taxon>
        <taxon>Caballeronia</taxon>
    </lineage>
</organism>
<protein>
    <submittedName>
        <fullName evidence="1">Uncharacterized protein</fullName>
    </submittedName>
</protein>
<dbReference type="STRING" id="1071679.BG57_05860"/>
<evidence type="ECO:0000313" key="2">
    <source>
        <dbReference type="Proteomes" id="UP000027439"/>
    </source>
</evidence>
<evidence type="ECO:0000313" key="1">
    <source>
        <dbReference type="EMBL" id="KDR34534.1"/>
    </source>
</evidence>
<comment type="caution">
    <text evidence="1">The sequence shown here is derived from an EMBL/GenBank/DDBJ whole genome shotgun (WGS) entry which is preliminary data.</text>
</comment>
<reference evidence="1 2" key="1">
    <citation type="submission" date="2014-03" db="EMBL/GenBank/DDBJ databases">
        <title>Draft Genome Sequences of Four Burkholderia Strains.</title>
        <authorList>
            <person name="Liu X.Y."/>
            <person name="Li C.X."/>
            <person name="Xu J.H."/>
        </authorList>
    </citation>
    <scope>NUCLEOTIDE SEQUENCE [LARGE SCALE GENOMIC DNA]</scope>
    <source>
        <strain evidence="1 2">R27</strain>
    </source>
</reference>
<gene>
    <name evidence="1" type="ORF">BG57_05860</name>
</gene>
<proteinExistence type="predicted"/>
<sequence length="94" mass="10376">MRLAGYGVYFDNMNPDIVEHPGEQVLHSEILYLAPHAVERGLNLVGHPSVGGGRVKAVDDARGAVIEQGPREVMLLRRDRLMMIVVSELVGQCR</sequence>
<name>A0A069P3R1_9BURK</name>
<dbReference type="EMBL" id="JFHE01000013">
    <property type="protein sequence ID" value="KDR34534.1"/>
    <property type="molecule type" value="Genomic_DNA"/>
</dbReference>
<dbReference type="AlphaFoldDB" id="A0A069P3R1"/>